<dbReference type="CDD" id="cd03362">
    <property type="entry name" value="TOPRIM_TopoIA_TopoIII"/>
    <property type="match status" value="1"/>
</dbReference>
<dbReference type="PROSITE" id="PS52039">
    <property type="entry name" value="TOPO_IA_2"/>
    <property type="match status" value="1"/>
</dbReference>
<dbReference type="PROSITE" id="PS00396">
    <property type="entry name" value="TOPO_IA_1"/>
    <property type="match status" value="1"/>
</dbReference>
<comment type="similarity">
    <text evidence="2">Belongs to the type IA topoisomerase family.</text>
</comment>
<evidence type="ECO:0000259" key="12">
    <source>
        <dbReference type="PROSITE" id="PS52039"/>
    </source>
</evidence>
<dbReference type="PANTHER" id="PTHR11390:SF21">
    <property type="entry name" value="DNA TOPOISOMERASE 3-ALPHA"/>
    <property type="match status" value="1"/>
</dbReference>
<feature type="domain" description="Toprim" evidence="11">
    <location>
        <begin position="3"/>
        <end position="138"/>
    </location>
</feature>
<dbReference type="EC" id="5.6.2.1" evidence="3"/>
<gene>
    <name evidence="13" type="ORF">CBG49_14665</name>
</gene>
<dbReference type="SMART" id="SM00437">
    <property type="entry name" value="TOP1Ac"/>
    <property type="match status" value="1"/>
</dbReference>
<reference evidence="14" key="1">
    <citation type="submission" date="2017-06" db="EMBL/GenBank/DDBJ databases">
        <title>Complete genome sequence of Capnocytophaga sp. KCOM 1579 (=ChDC OS43) isolated from a human refractory periapical abscess lesion.</title>
        <authorList>
            <person name="Kook J.-K."/>
            <person name="Park S.-N."/>
            <person name="Lim Y.K."/>
            <person name="Roh H."/>
        </authorList>
    </citation>
    <scope>NUCLEOTIDE SEQUENCE [LARGE SCALE GENOMIC DNA]</scope>
    <source>
        <strain evidence="14">ChDC OS43</strain>
    </source>
</reference>
<dbReference type="GO" id="GO:0003917">
    <property type="term" value="F:DNA topoisomerase type I (single strand cut, ATP-independent) activity"/>
    <property type="evidence" value="ECO:0007669"/>
    <property type="project" value="UniProtKB-EC"/>
</dbReference>
<name>A0A1Z4BSF9_9FLAO</name>
<dbReference type="GO" id="GO:0006281">
    <property type="term" value="P:DNA repair"/>
    <property type="evidence" value="ECO:0007669"/>
    <property type="project" value="TreeGrafter"/>
</dbReference>
<dbReference type="Gene3D" id="3.40.50.140">
    <property type="match status" value="1"/>
</dbReference>
<evidence type="ECO:0000256" key="10">
    <source>
        <dbReference type="ARBA" id="ARBA00032877"/>
    </source>
</evidence>
<comment type="catalytic activity">
    <reaction evidence="1">
        <text>ATP-independent breakage of single-stranded DNA, followed by passage and rejoining.</text>
        <dbReference type="EC" id="5.6.2.1"/>
    </reaction>
</comment>
<keyword evidence="4" id="KW-0799">Topoisomerase</keyword>
<dbReference type="InterPro" id="IPR025589">
    <property type="entry name" value="Toprim_C_rpt"/>
</dbReference>
<evidence type="ECO:0000313" key="14">
    <source>
        <dbReference type="Proteomes" id="UP000197007"/>
    </source>
</evidence>
<protein>
    <recommendedName>
        <fullName evidence="3">DNA topoisomerase</fullName>
        <ecNumber evidence="3">5.6.2.1</ecNumber>
    </recommendedName>
    <alternativeName>
        <fullName evidence="10">Omega-protein</fullName>
    </alternativeName>
    <alternativeName>
        <fullName evidence="9">Relaxing enzyme</fullName>
    </alternativeName>
    <alternativeName>
        <fullName evidence="7">Swivelase</fullName>
    </alternativeName>
    <alternativeName>
        <fullName evidence="8">Untwisting enzyme</fullName>
    </alternativeName>
</protein>
<dbReference type="SUPFAM" id="SSF56712">
    <property type="entry name" value="Prokaryotic type I DNA topoisomerase"/>
    <property type="match status" value="1"/>
</dbReference>
<dbReference type="InterPro" id="IPR013826">
    <property type="entry name" value="Topo_IA_cen_sub3"/>
</dbReference>
<dbReference type="GO" id="GO:0043597">
    <property type="term" value="C:cytoplasmic replication fork"/>
    <property type="evidence" value="ECO:0007669"/>
    <property type="project" value="TreeGrafter"/>
</dbReference>
<sequence>MLKTLIIAEKSTQMREYARALGFTLKGDHYEKGDTILSCAAGHLLELAEDTAYRGEGKWDKSYLPLLLQIKDYKYEPKKEENRQAQLNKLGSLLNNPEIGNIIVATDPDREGELIFRYIYNYFKCKKPFIRVWNSALVDEGIRKAFAHPTYKQGDPFLENLCKSGYARAFTDWLIGVNATQAATLQLGQGKLLSIGRVQSTILKIICDRYIKNKGHEKTYTYKIITNHSYNGTTYTTESPIYESKEQAQAVFNGLLPAHRFVSHEVKKVSKNPPLLHTLDSLTIVANKLYKYTPDQVLASAQKLYEGKYLSYPRTEDPYITEEGYYNLQKFFVGLCRDFLGVTNFSFMGKPKSVDDSKITGSHDALIPTGYTNGLESLAEQERRVFELILYRCLESFSESSQYEKGIYLFDNQGTPFKTNTNKLLYAGWERYTPKNKTAATDEEGEADDEKITVLDLPYRQGDAVAIEAKNVREIESRPPAIYTPATLTDDLCNLDKFLQEQSPEVHKKLSSQFELKGLQIGTKGTRPGILDTLIQKRQFITLQKNKYLPTELGLQFYNAIKDLEVVNVAQTARLEYQLKQITEGKLLVTQYYNNLLQYVQNMVHNIFSIEATVKVERPTLETCPKCKQGQIVEGKKAFGCTNYKNGCDFTIWKEVAHKTITAKQVADLIAKGKTSLLKGFKSKAGKDFEAYLVLKNCKVDFEFKNNKKK</sequence>
<proteinExistence type="inferred from homology"/>
<dbReference type="Gene3D" id="1.10.290.10">
    <property type="entry name" value="Topoisomerase I, domain 4"/>
    <property type="match status" value="1"/>
</dbReference>
<dbReference type="Pfam" id="PF01131">
    <property type="entry name" value="Topoisom_bac"/>
    <property type="match status" value="1"/>
</dbReference>
<dbReference type="InterPro" id="IPR006171">
    <property type="entry name" value="TOPRIM_dom"/>
</dbReference>
<dbReference type="InterPro" id="IPR023405">
    <property type="entry name" value="Topo_IA_core_domain"/>
</dbReference>
<dbReference type="InterPro" id="IPR023406">
    <property type="entry name" value="Topo_IA_AS"/>
</dbReference>
<keyword evidence="14" id="KW-1185">Reference proteome</keyword>
<dbReference type="GO" id="GO:0003677">
    <property type="term" value="F:DNA binding"/>
    <property type="evidence" value="ECO:0007669"/>
    <property type="project" value="UniProtKB-KW"/>
</dbReference>
<organism evidence="13 14">
    <name type="scientific">Capnocytophaga endodontalis</name>
    <dbReference type="NCBI Taxonomy" id="2708117"/>
    <lineage>
        <taxon>Bacteria</taxon>
        <taxon>Pseudomonadati</taxon>
        <taxon>Bacteroidota</taxon>
        <taxon>Flavobacteriia</taxon>
        <taxon>Flavobacteriales</taxon>
        <taxon>Flavobacteriaceae</taxon>
        <taxon>Capnocytophaga</taxon>
    </lineage>
</organism>
<dbReference type="RefSeq" id="WP_088595071.1">
    <property type="nucleotide sequence ID" value="NZ_CP022022.1"/>
</dbReference>
<dbReference type="Proteomes" id="UP000197007">
    <property type="component" value="Chromosome"/>
</dbReference>
<evidence type="ECO:0000256" key="7">
    <source>
        <dbReference type="ARBA" id="ARBA00030003"/>
    </source>
</evidence>
<dbReference type="InterPro" id="IPR013497">
    <property type="entry name" value="Topo_IA_cen"/>
</dbReference>
<evidence type="ECO:0000256" key="1">
    <source>
        <dbReference type="ARBA" id="ARBA00000213"/>
    </source>
</evidence>
<dbReference type="PRINTS" id="PR00417">
    <property type="entry name" value="PRTPISMRASEI"/>
</dbReference>
<evidence type="ECO:0000256" key="6">
    <source>
        <dbReference type="ARBA" id="ARBA00023235"/>
    </source>
</evidence>
<evidence type="ECO:0000313" key="13">
    <source>
        <dbReference type="EMBL" id="ASF44237.1"/>
    </source>
</evidence>
<dbReference type="Pfam" id="PF13342">
    <property type="entry name" value="Toprim_Crpt"/>
    <property type="match status" value="1"/>
</dbReference>
<evidence type="ECO:0000256" key="8">
    <source>
        <dbReference type="ARBA" id="ARBA00031985"/>
    </source>
</evidence>
<dbReference type="Gene3D" id="1.10.460.10">
    <property type="entry name" value="Topoisomerase I, domain 2"/>
    <property type="match status" value="1"/>
</dbReference>
<dbReference type="KEGG" id="capn:CBG49_14665"/>
<dbReference type="InterPro" id="IPR003602">
    <property type="entry name" value="Topo_IA_DNA-bd_dom"/>
</dbReference>
<dbReference type="AlphaFoldDB" id="A0A1Z4BSF9"/>
<dbReference type="InterPro" id="IPR013824">
    <property type="entry name" value="Topo_IA_cen_sub1"/>
</dbReference>
<dbReference type="Gene3D" id="2.70.20.10">
    <property type="entry name" value="Topoisomerase I, domain 3"/>
    <property type="match status" value="1"/>
</dbReference>
<evidence type="ECO:0000256" key="5">
    <source>
        <dbReference type="ARBA" id="ARBA00023125"/>
    </source>
</evidence>
<dbReference type="SMART" id="SM00493">
    <property type="entry name" value="TOPRIM"/>
    <property type="match status" value="1"/>
</dbReference>
<evidence type="ECO:0000256" key="3">
    <source>
        <dbReference type="ARBA" id="ARBA00012891"/>
    </source>
</evidence>
<evidence type="ECO:0000259" key="11">
    <source>
        <dbReference type="PROSITE" id="PS50880"/>
    </source>
</evidence>
<dbReference type="InterPro" id="IPR000380">
    <property type="entry name" value="Topo_IA"/>
</dbReference>
<keyword evidence="6 13" id="KW-0413">Isomerase</keyword>
<keyword evidence="5" id="KW-0238">DNA-binding</keyword>
<dbReference type="PANTHER" id="PTHR11390">
    <property type="entry name" value="PROKARYOTIC DNA TOPOISOMERASE"/>
    <property type="match status" value="1"/>
</dbReference>
<dbReference type="InterPro" id="IPR034144">
    <property type="entry name" value="TOPRIM_TopoIII"/>
</dbReference>
<dbReference type="InterPro" id="IPR013825">
    <property type="entry name" value="Topo_IA_cen_sub2"/>
</dbReference>
<dbReference type="InterPro" id="IPR003601">
    <property type="entry name" value="Topo_IA_2"/>
</dbReference>
<dbReference type="PROSITE" id="PS50880">
    <property type="entry name" value="TOPRIM"/>
    <property type="match status" value="1"/>
</dbReference>
<evidence type="ECO:0000256" key="9">
    <source>
        <dbReference type="ARBA" id="ARBA00032235"/>
    </source>
</evidence>
<dbReference type="EMBL" id="CP022022">
    <property type="protein sequence ID" value="ASF44237.1"/>
    <property type="molecule type" value="Genomic_DNA"/>
</dbReference>
<dbReference type="GO" id="GO:0006265">
    <property type="term" value="P:DNA topological change"/>
    <property type="evidence" value="ECO:0007669"/>
    <property type="project" value="InterPro"/>
</dbReference>
<feature type="domain" description="Topo IA-type catalytic" evidence="12">
    <location>
        <begin position="158"/>
        <end position="604"/>
    </location>
</feature>
<evidence type="ECO:0000256" key="2">
    <source>
        <dbReference type="ARBA" id="ARBA00009446"/>
    </source>
</evidence>
<dbReference type="SMART" id="SM00436">
    <property type="entry name" value="TOP1Bc"/>
    <property type="match status" value="1"/>
</dbReference>
<dbReference type="GO" id="GO:0006310">
    <property type="term" value="P:DNA recombination"/>
    <property type="evidence" value="ECO:0007669"/>
    <property type="project" value="TreeGrafter"/>
</dbReference>
<dbReference type="Pfam" id="PF01751">
    <property type="entry name" value="Toprim"/>
    <property type="match status" value="1"/>
</dbReference>
<evidence type="ECO:0000256" key="4">
    <source>
        <dbReference type="ARBA" id="ARBA00023029"/>
    </source>
</evidence>
<accession>A0A1Z4BSF9</accession>